<comment type="caution">
    <text evidence="4">The sequence shown here is derived from an EMBL/GenBank/DDBJ whole genome shotgun (WGS) entry which is preliminary data.</text>
</comment>
<dbReference type="Gene3D" id="1.25.70.10">
    <property type="entry name" value="Transcription termination factor 3, mitochondrial"/>
    <property type="match status" value="1"/>
</dbReference>
<dbReference type="EMBL" id="JROU02002054">
    <property type="protein sequence ID" value="OEH74379.1"/>
    <property type="molecule type" value="Genomic_DNA"/>
</dbReference>
<evidence type="ECO:0000256" key="3">
    <source>
        <dbReference type="SAM" id="Coils"/>
    </source>
</evidence>
<dbReference type="VEuPathDB" id="ToxoDB:LOC113146765"/>
<dbReference type="AlphaFoldDB" id="A0A1D3CT56"/>
<evidence type="ECO:0000256" key="2">
    <source>
        <dbReference type="ARBA" id="ARBA00022946"/>
    </source>
</evidence>
<dbReference type="InterPro" id="IPR038538">
    <property type="entry name" value="MTERF_sf"/>
</dbReference>
<dbReference type="SMART" id="SM00733">
    <property type="entry name" value="Mterf"/>
    <property type="match status" value="2"/>
</dbReference>
<protein>
    <submittedName>
        <fullName evidence="4">Uncharacterized protein</fullName>
    </submittedName>
</protein>
<keyword evidence="3" id="KW-0175">Coiled coil</keyword>
<sequence length="371" mass="40611">MLLSSPFLRRLEALRFPSLLRLSPRELMLLLQRRVQLLCPGGAEAAEGAATVLLREEGWTAAAVKKWLLQNPKAFKSNLPIDEAIDAAAAADGAAAEAAASAATPEAAALEPRASAAAVRTADAAAKVAAEAHRTAAAACEEEAAAAGEEAAAAARAAALARLEQQSSRVQEAQKQLQEQLRQLVLQHPRLLSVDPEGSLKAKLLYVQNCMYTRLQEVLEWPQALTYGLYTRIVPRHLALVNEFLIRTHAARRPHSIDEGEEAKQELEEAINRGNSPLSSMLVLPLLHPQRGWRGLEPYQPLWCPPLPPLRLILRSTDSAFCQAFRIPYRRFLEAKHDAQQALNSLKSRALFRQLHIPSSYLGSHAKRGAS</sequence>
<gene>
    <name evidence="4" type="ORF">cyc_04299</name>
</gene>
<dbReference type="InterPro" id="IPR003690">
    <property type="entry name" value="MTERF"/>
</dbReference>
<keyword evidence="5" id="KW-1185">Reference proteome</keyword>
<evidence type="ECO:0000313" key="4">
    <source>
        <dbReference type="EMBL" id="OEH74379.1"/>
    </source>
</evidence>
<dbReference type="VEuPathDB" id="ToxoDB:cyc_04299"/>
<evidence type="ECO:0000256" key="1">
    <source>
        <dbReference type="ARBA" id="ARBA00007692"/>
    </source>
</evidence>
<organism evidence="4 5">
    <name type="scientific">Cyclospora cayetanensis</name>
    <dbReference type="NCBI Taxonomy" id="88456"/>
    <lineage>
        <taxon>Eukaryota</taxon>
        <taxon>Sar</taxon>
        <taxon>Alveolata</taxon>
        <taxon>Apicomplexa</taxon>
        <taxon>Conoidasida</taxon>
        <taxon>Coccidia</taxon>
        <taxon>Eucoccidiorida</taxon>
        <taxon>Eimeriorina</taxon>
        <taxon>Eimeriidae</taxon>
        <taxon>Cyclospora</taxon>
    </lineage>
</organism>
<accession>A0A1D3CT56</accession>
<dbReference type="InParanoid" id="A0A1D3CT56"/>
<evidence type="ECO:0000313" key="5">
    <source>
        <dbReference type="Proteomes" id="UP000095192"/>
    </source>
</evidence>
<comment type="similarity">
    <text evidence="1">Belongs to the mTERF family.</text>
</comment>
<keyword evidence="2" id="KW-0809">Transit peptide</keyword>
<dbReference type="Proteomes" id="UP000095192">
    <property type="component" value="Unassembled WGS sequence"/>
</dbReference>
<proteinExistence type="inferred from homology"/>
<dbReference type="GO" id="GO:0003676">
    <property type="term" value="F:nucleic acid binding"/>
    <property type="evidence" value="ECO:0007669"/>
    <property type="project" value="InterPro"/>
</dbReference>
<feature type="coiled-coil region" evidence="3">
    <location>
        <begin position="156"/>
        <end position="187"/>
    </location>
</feature>
<dbReference type="Pfam" id="PF02536">
    <property type="entry name" value="mTERF"/>
    <property type="match status" value="1"/>
</dbReference>
<name>A0A1D3CT56_9EIME</name>
<reference evidence="4 5" key="1">
    <citation type="journal article" date="2016" name="BMC Genomics">
        <title>Comparative genomics reveals Cyclospora cayetanensis possesses coccidia-like metabolism and invasion components but unique surface antigens.</title>
        <authorList>
            <person name="Liu S."/>
            <person name="Wang L."/>
            <person name="Zheng H."/>
            <person name="Xu Z."/>
            <person name="Roellig D.M."/>
            <person name="Li N."/>
            <person name="Frace M.A."/>
            <person name="Tang K."/>
            <person name="Arrowood M.J."/>
            <person name="Moss D.M."/>
            <person name="Zhang L."/>
            <person name="Feng Y."/>
            <person name="Xiao L."/>
        </authorList>
    </citation>
    <scope>NUCLEOTIDE SEQUENCE [LARGE SCALE GENOMIC DNA]</scope>
    <source>
        <strain evidence="4 5">CHN_HEN01</strain>
    </source>
</reference>